<dbReference type="InterPro" id="IPR036259">
    <property type="entry name" value="MFS_trans_sf"/>
</dbReference>
<dbReference type="AlphaFoldDB" id="A0A642V8A3"/>
<evidence type="ECO:0000313" key="9">
    <source>
        <dbReference type="Proteomes" id="UP000761534"/>
    </source>
</evidence>
<feature type="compositionally biased region" description="Polar residues" evidence="6">
    <location>
        <begin position="330"/>
        <end position="349"/>
    </location>
</feature>
<dbReference type="OrthoDB" id="28755at2759"/>
<evidence type="ECO:0008006" key="10">
    <source>
        <dbReference type="Google" id="ProtNLM"/>
    </source>
</evidence>
<evidence type="ECO:0000256" key="4">
    <source>
        <dbReference type="ARBA" id="ARBA00022989"/>
    </source>
</evidence>
<keyword evidence="3 7" id="KW-0812">Transmembrane</keyword>
<feature type="transmembrane region" description="Helical" evidence="7">
    <location>
        <begin position="282"/>
        <end position="305"/>
    </location>
</feature>
<dbReference type="GO" id="GO:0008506">
    <property type="term" value="F:sucrose:proton symporter activity"/>
    <property type="evidence" value="ECO:0007669"/>
    <property type="project" value="TreeGrafter"/>
</dbReference>
<evidence type="ECO:0000256" key="5">
    <source>
        <dbReference type="ARBA" id="ARBA00023136"/>
    </source>
</evidence>
<accession>A0A642V8A3</accession>
<comment type="caution">
    <text evidence="8">The sequence shown here is derived from an EMBL/GenBank/DDBJ whole genome shotgun (WGS) entry which is preliminary data.</text>
</comment>
<dbReference type="Proteomes" id="UP000761534">
    <property type="component" value="Unassembled WGS sequence"/>
</dbReference>
<keyword evidence="9" id="KW-1185">Reference proteome</keyword>
<feature type="transmembrane region" description="Helical" evidence="7">
    <location>
        <begin position="379"/>
        <end position="399"/>
    </location>
</feature>
<evidence type="ECO:0000256" key="2">
    <source>
        <dbReference type="ARBA" id="ARBA00022448"/>
    </source>
</evidence>
<evidence type="ECO:0000313" key="8">
    <source>
        <dbReference type="EMBL" id="KAA8916068.1"/>
    </source>
</evidence>
<dbReference type="EMBL" id="SWFS01000125">
    <property type="protein sequence ID" value="KAA8916068.1"/>
    <property type="molecule type" value="Genomic_DNA"/>
</dbReference>
<feature type="transmembrane region" description="Helical" evidence="7">
    <location>
        <begin position="240"/>
        <end position="262"/>
    </location>
</feature>
<feature type="transmembrane region" description="Helical" evidence="7">
    <location>
        <begin position="47"/>
        <end position="68"/>
    </location>
</feature>
<evidence type="ECO:0000256" key="1">
    <source>
        <dbReference type="ARBA" id="ARBA00004141"/>
    </source>
</evidence>
<evidence type="ECO:0000256" key="6">
    <source>
        <dbReference type="SAM" id="MobiDB-lite"/>
    </source>
</evidence>
<feature type="transmembrane region" description="Helical" evidence="7">
    <location>
        <begin position="144"/>
        <end position="166"/>
    </location>
</feature>
<keyword evidence="4 7" id="KW-1133">Transmembrane helix</keyword>
<dbReference type="PANTHER" id="PTHR19432:SF76">
    <property type="entry name" value="TRANSPORTER, PUTATIVE (EUROFUNG)-RELATED"/>
    <property type="match status" value="1"/>
</dbReference>
<protein>
    <recommendedName>
        <fullName evidence="10">Autophagy-related protein</fullName>
    </recommendedName>
</protein>
<reference evidence="8" key="1">
    <citation type="journal article" date="2019" name="G3 (Bethesda)">
        <title>Genome Assemblies of Two Rare Opportunistic Yeast Pathogens: Diutina rugosa (syn. Candida rugosa) and Trichomonascus ciferrii (syn. Candida ciferrii).</title>
        <authorList>
            <person name="Mixao V."/>
            <person name="Saus E."/>
            <person name="Hansen A.P."/>
            <person name="Lass-Florl C."/>
            <person name="Gabaldon T."/>
        </authorList>
    </citation>
    <scope>NUCLEOTIDE SEQUENCE</scope>
    <source>
        <strain evidence="8">CBS 4856</strain>
    </source>
</reference>
<sequence>MNARRATVIGVLVTDFAINAVQACCRAIIVDTLPPEKQEAGNAWAGRMIAIGHLLGYFAGYVDLLSIFHGKIGDTQLKSFCIVSSLALLTTASITSLAVTERVLTLSNDPYNGVIHEVVKVFSTLASTVTTLPRRISMIFKIQLCAWYGWFSFLFYSSTWVSEVYIKYDAPQEESQSEDKVGDLARVGSMSLMLFSLVSLICSLILPELIKKPSDRQSHRQGRLTTVKFVLRRFKRACNIILAPINLYLGTSVTLTDLWFMSHLVYALAAFSTGFVRSVTQATIVVGICGFSWAVTTWAPFALLAEEILLLNQDSYELHDIEESIEIAQPLSSSRPESRLTASASSTPVRASFDAPTEASADITTTGEQSGVYLGIHNVAITIPQLISTLGSFIIFSAFQKPTDAKESLASKPGQGDGGSAIALTMQVGSIAALLAAFLTWKLKNTSNYTPV</sequence>
<dbReference type="PANTHER" id="PTHR19432">
    <property type="entry name" value="SUGAR TRANSPORTER"/>
    <property type="match status" value="1"/>
</dbReference>
<keyword evidence="5 7" id="KW-0472">Membrane</keyword>
<dbReference type="GO" id="GO:0005886">
    <property type="term" value="C:plasma membrane"/>
    <property type="evidence" value="ECO:0007669"/>
    <property type="project" value="TreeGrafter"/>
</dbReference>
<dbReference type="SUPFAM" id="SSF103473">
    <property type="entry name" value="MFS general substrate transporter"/>
    <property type="match status" value="1"/>
</dbReference>
<proteinExistence type="predicted"/>
<dbReference type="VEuPathDB" id="FungiDB:TRICI_001791"/>
<organism evidence="8 9">
    <name type="scientific">Trichomonascus ciferrii</name>
    <dbReference type="NCBI Taxonomy" id="44093"/>
    <lineage>
        <taxon>Eukaryota</taxon>
        <taxon>Fungi</taxon>
        <taxon>Dikarya</taxon>
        <taxon>Ascomycota</taxon>
        <taxon>Saccharomycotina</taxon>
        <taxon>Dipodascomycetes</taxon>
        <taxon>Dipodascales</taxon>
        <taxon>Trichomonascaceae</taxon>
        <taxon>Trichomonascus</taxon>
        <taxon>Trichomonascus ciferrii complex</taxon>
    </lineage>
</organism>
<comment type="subcellular location">
    <subcellularLocation>
        <location evidence="1">Membrane</location>
        <topology evidence="1">Multi-pass membrane protein</topology>
    </subcellularLocation>
</comment>
<evidence type="ECO:0000256" key="3">
    <source>
        <dbReference type="ARBA" id="ARBA00022692"/>
    </source>
</evidence>
<keyword evidence="2" id="KW-0813">Transport</keyword>
<feature type="region of interest" description="Disordered" evidence="6">
    <location>
        <begin position="330"/>
        <end position="353"/>
    </location>
</feature>
<name>A0A642V8A3_9ASCO</name>
<feature type="transmembrane region" description="Helical" evidence="7">
    <location>
        <begin position="186"/>
        <end position="210"/>
    </location>
</feature>
<feature type="transmembrane region" description="Helical" evidence="7">
    <location>
        <begin position="419"/>
        <end position="441"/>
    </location>
</feature>
<gene>
    <name evidence="8" type="ORF">TRICI_001791</name>
</gene>
<evidence type="ECO:0000256" key="7">
    <source>
        <dbReference type="SAM" id="Phobius"/>
    </source>
</evidence>